<dbReference type="Proteomes" id="UP001377567">
    <property type="component" value="Unassembled WGS sequence"/>
</dbReference>
<name>A0AAV5RXA7_MAUHU</name>
<dbReference type="Pfam" id="PF04001">
    <property type="entry name" value="Vhr1"/>
    <property type="match status" value="1"/>
</dbReference>
<sequence length="511" mass="57201">MSQETETKKTVMSTKELRRSLALEDQGTWKRFTERRRQLLSTFSLGEQRASSQNDDIVRVADVLRTEFHYPLTARALFEKLVIAAVQSIRRNKKRAVHRQEVRAASNGSASGADRPSRIVKPKVAKPKVIAALPEPINPIKPLPSLPGFSHIDTTSHTTELNLSTNQPVENLSSPHSPTHTHPTRTTWEQPSQLLRNVREPDLIRRVLSDIVNTVVPLHEQRRGSWHTEPDLSGFLTGNHRDMESMLPMETKQEIPFSLKEKLLQNIERSKTCSEVVNSPRTIGEFSVLASLGKSSYNTALTFVIEKFTAAQQNSLDILSDEAASMTFASDVCTSLFRSASKIDVKTALGEESRCALLFIAVGSLIKDFGFDSVLYPLCELVMQLIMIKHPIRERSNNMSTSSKQTAQHSNDALLLTLPINPQLANKELYRNVVIKYGSKEQNFKFPLLSNGPPTLSEIMKNSRALFAISDLNKIPLGLYHENSIITTDEHLASLFKDVSSKSLDLVIKSI</sequence>
<feature type="region of interest" description="Disordered" evidence="1">
    <location>
        <begin position="167"/>
        <end position="187"/>
    </location>
</feature>
<organism evidence="2 3">
    <name type="scientific">Maudiozyma humilis</name>
    <name type="common">Sour dough yeast</name>
    <name type="synonym">Kazachstania humilis</name>
    <dbReference type="NCBI Taxonomy" id="51915"/>
    <lineage>
        <taxon>Eukaryota</taxon>
        <taxon>Fungi</taxon>
        <taxon>Dikarya</taxon>
        <taxon>Ascomycota</taxon>
        <taxon>Saccharomycotina</taxon>
        <taxon>Saccharomycetes</taxon>
        <taxon>Saccharomycetales</taxon>
        <taxon>Saccharomycetaceae</taxon>
        <taxon>Maudiozyma</taxon>
    </lineage>
</organism>
<proteinExistence type="predicted"/>
<evidence type="ECO:0000256" key="1">
    <source>
        <dbReference type="SAM" id="MobiDB-lite"/>
    </source>
</evidence>
<gene>
    <name evidence="2" type="ORF">DAKH74_019880</name>
</gene>
<evidence type="ECO:0000313" key="3">
    <source>
        <dbReference type="Proteomes" id="UP001377567"/>
    </source>
</evidence>
<accession>A0AAV5RXA7</accession>
<reference evidence="2 3" key="1">
    <citation type="journal article" date="2023" name="Elife">
        <title>Identification of key yeast species and microbe-microbe interactions impacting larval growth of Drosophila in the wild.</title>
        <authorList>
            <person name="Mure A."/>
            <person name="Sugiura Y."/>
            <person name="Maeda R."/>
            <person name="Honda K."/>
            <person name="Sakurai N."/>
            <person name="Takahashi Y."/>
            <person name="Watada M."/>
            <person name="Katoh T."/>
            <person name="Gotoh A."/>
            <person name="Gotoh Y."/>
            <person name="Taniguchi I."/>
            <person name="Nakamura K."/>
            <person name="Hayashi T."/>
            <person name="Katayama T."/>
            <person name="Uemura T."/>
            <person name="Hattori Y."/>
        </authorList>
    </citation>
    <scope>NUCLEOTIDE SEQUENCE [LARGE SCALE GENOMIC DNA]</scope>
    <source>
        <strain evidence="2 3">KH-74</strain>
    </source>
</reference>
<feature type="region of interest" description="Disordered" evidence="1">
    <location>
        <begin position="97"/>
        <end position="116"/>
    </location>
</feature>
<dbReference type="AlphaFoldDB" id="A0AAV5RXA7"/>
<evidence type="ECO:0000313" key="2">
    <source>
        <dbReference type="EMBL" id="GMM55372.1"/>
    </source>
</evidence>
<protein>
    <submittedName>
        <fullName evidence="2">Vhr1 protein</fullName>
    </submittedName>
</protein>
<comment type="caution">
    <text evidence="2">The sequence shown here is derived from an EMBL/GenBank/DDBJ whole genome shotgun (WGS) entry which is preliminary data.</text>
</comment>
<dbReference type="InterPro" id="IPR007147">
    <property type="entry name" value="TF_Vhr"/>
</dbReference>
<dbReference type="EMBL" id="BTGD01000005">
    <property type="protein sequence ID" value="GMM55372.1"/>
    <property type="molecule type" value="Genomic_DNA"/>
</dbReference>
<keyword evidence="3" id="KW-1185">Reference proteome</keyword>